<proteinExistence type="predicted"/>
<dbReference type="Gene3D" id="3.30.1360.10">
    <property type="entry name" value="RNA polymerase, RBP11-like subunit"/>
    <property type="match status" value="1"/>
</dbReference>
<dbReference type="SUPFAM" id="SSF55257">
    <property type="entry name" value="RBP11-like subunits of RNA polymerase"/>
    <property type="match status" value="1"/>
</dbReference>
<protein>
    <submittedName>
        <fullName evidence="3">DNA-directed RNA polymerase subunit alpha</fullName>
        <ecNumber evidence="3">2.7.7.6</ecNumber>
    </submittedName>
</protein>
<gene>
    <name evidence="3" type="ORF">DCK97_01625</name>
</gene>
<dbReference type="AlphaFoldDB" id="A0A3B9IE67"/>
<accession>A0A3B9IE67</accession>
<comment type="caution">
    <text evidence="3">The sequence shown here is derived from an EMBL/GenBank/DDBJ whole genome shotgun (WGS) entry which is preliminary data.</text>
</comment>
<dbReference type="GO" id="GO:0000428">
    <property type="term" value="C:DNA-directed RNA polymerase complex"/>
    <property type="evidence" value="ECO:0007669"/>
    <property type="project" value="UniProtKB-KW"/>
</dbReference>
<keyword evidence="3" id="KW-0808">Transferase</keyword>
<dbReference type="Proteomes" id="UP000257706">
    <property type="component" value="Unassembled WGS sequence"/>
</dbReference>
<feature type="non-terminal residue" evidence="3">
    <location>
        <position position="45"/>
    </location>
</feature>
<evidence type="ECO:0000256" key="2">
    <source>
        <dbReference type="ARBA" id="ARBA00023163"/>
    </source>
</evidence>
<evidence type="ECO:0000256" key="1">
    <source>
        <dbReference type="ARBA" id="ARBA00022478"/>
    </source>
</evidence>
<dbReference type="InterPro" id="IPR036603">
    <property type="entry name" value="RBP11-like"/>
</dbReference>
<dbReference type="EMBL" id="DMAI01000024">
    <property type="protein sequence ID" value="HAE46095.1"/>
    <property type="molecule type" value="Genomic_DNA"/>
</dbReference>
<evidence type="ECO:0000313" key="4">
    <source>
        <dbReference type="Proteomes" id="UP000257706"/>
    </source>
</evidence>
<organism evidence="3 4">
    <name type="scientific">Tistrella mobilis</name>
    <dbReference type="NCBI Taxonomy" id="171437"/>
    <lineage>
        <taxon>Bacteria</taxon>
        <taxon>Pseudomonadati</taxon>
        <taxon>Pseudomonadota</taxon>
        <taxon>Alphaproteobacteria</taxon>
        <taxon>Geminicoccales</taxon>
        <taxon>Geminicoccaceae</taxon>
        <taxon>Tistrella</taxon>
    </lineage>
</organism>
<dbReference type="EC" id="2.7.7.6" evidence="3"/>
<keyword evidence="1 3" id="KW-0240">DNA-directed RNA polymerase</keyword>
<dbReference type="GO" id="GO:0046983">
    <property type="term" value="F:protein dimerization activity"/>
    <property type="evidence" value="ECO:0007669"/>
    <property type="project" value="InterPro"/>
</dbReference>
<name>A0A3B9IE67_9PROT</name>
<reference evidence="3 4" key="1">
    <citation type="journal article" date="2018" name="Nat. Biotechnol.">
        <title>A standardized bacterial taxonomy based on genome phylogeny substantially revises the tree of life.</title>
        <authorList>
            <person name="Parks D.H."/>
            <person name="Chuvochina M."/>
            <person name="Waite D.W."/>
            <person name="Rinke C."/>
            <person name="Skarshewski A."/>
            <person name="Chaumeil P.A."/>
            <person name="Hugenholtz P."/>
        </authorList>
    </citation>
    <scope>NUCLEOTIDE SEQUENCE [LARGE SCALE GENOMIC DNA]</scope>
    <source>
        <strain evidence="3">UBA8739</strain>
    </source>
</reference>
<dbReference type="GO" id="GO:0006351">
    <property type="term" value="P:DNA-templated transcription"/>
    <property type="evidence" value="ECO:0007669"/>
    <property type="project" value="InterPro"/>
</dbReference>
<evidence type="ECO:0000313" key="3">
    <source>
        <dbReference type="EMBL" id="HAE46095.1"/>
    </source>
</evidence>
<keyword evidence="3" id="KW-0548">Nucleotidyltransferase</keyword>
<keyword evidence="2" id="KW-0804">Transcription</keyword>
<dbReference type="GO" id="GO:0003899">
    <property type="term" value="F:DNA-directed RNA polymerase activity"/>
    <property type="evidence" value="ECO:0007669"/>
    <property type="project" value="UniProtKB-EC"/>
</dbReference>
<sequence>MIHKNWQDLIKPNKLEIEPGANPARQATVVAEPLERGFGMTLGNA</sequence>